<evidence type="ECO:0000256" key="5">
    <source>
        <dbReference type="ARBA" id="ARBA00022679"/>
    </source>
</evidence>
<gene>
    <name evidence="10" type="ORF">AAE3_LOCUS8745</name>
</gene>
<keyword evidence="11" id="KW-1185">Reference proteome</keyword>
<dbReference type="InterPro" id="IPR015424">
    <property type="entry name" value="PyrdxlP-dep_Trfase"/>
</dbReference>
<name>A0A8S0WV74_CYCAE</name>
<comment type="miscellaneous">
    <text evidence="8">In eukaryotes there are cytoplasmic, mitochondrial and chloroplastic isozymes.</text>
</comment>
<evidence type="ECO:0000256" key="1">
    <source>
        <dbReference type="ARBA" id="ARBA00001933"/>
    </source>
</evidence>
<dbReference type="Pfam" id="PF00155">
    <property type="entry name" value="Aminotran_1_2"/>
    <property type="match status" value="1"/>
</dbReference>
<dbReference type="InterPro" id="IPR004839">
    <property type="entry name" value="Aminotransferase_I/II_large"/>
</dbReference>
<dbReference type="PROSITE" id="PS00105">
    <property type="entry name" value="AA_TRANSFER_CLASS_1"/>
    <property type="match status" value="1"/>
</dbReference>
<evidence type="ECO:0000256" key="8">
    <source>
        <dbReference type="RuleBase" id="RU000480"/>
    </source>
</evidence>
<evidence type="ECO:0000313" key="10">
    <source>
        <dbReference type="EMBL" id="CAA7266486.1"/>
    </source>
</evidence>
<dbReference type="EMBL" id="CACVBS010000055">
    <property type="protein sequence ID" value="CAA7266486.1"/>
    <property type="molecule type" value="Genomic_DNA"/>
</dbReference>
<protein>
    <recommendedName>
        <fullName evidence="8">Aspartate aminotransferase</fullName>
        <ecNumber evidence="8">2.6.1.1</ecNumber>
    </recommendedName>
</protein>
<dbReference type="NCBIfam" id="NF006719">
    <property type="entry name" value="PRK09257.1"/>
    <property type="match status" value="1"/>
</dbReference>
<organism evidence="10 11">
    <name type="scientific">Cyclocybe aegerita</name>
    <name type="common">Black poplar mushroom</name>
    <name type="synonym">Agrocybe aegerita</name>
    <dbReference type="NCBI Taxonomy" id="1973307"/>
    <lineage>
        <taxon>Eukaryota</taxon>
        <taxon>Fungi</taxon>
        <taxon>Dikarya</taxon>
        <taxon>Basidiomycota</taxon>
        <taxon>Agaricomycotina</taxon>
        <taxon>Agaricomycetes</taxon>
        <taxon>Agaricomycetidae</taxon>
        <taxon>Agaricales</taxon>
        <taxon>Agaricineae</taxon>
        <taxon>Bolbitiaceae</taxon>
        <taxon>Cyclocybe</taxon>
    </lineage>
</organism>
<keyword evidence="5 8" id="KW-0808">Transferase</keyword>
<dbReference type="FunFam" id="3.90.1150.10:FF:000001">
    <property type="entry name" value="Aspartate aminotransferase"/>
    <property type="match status" value="1"/>
</dbReference>
<dbReference type="InterPro" id="IPR015421">
    <property type="entry name" value="PyrdxlP-dep_Trfase_major"/>
</dbReference>
<comment type="cofactor">
    <cofactor evidence="1">
        <name>pyridoxal 5'-phosphate</name>
        <dbReference type="ChEBI" id="CHEBI:597326"/>
    </cofactor>
</comment>
<feature type="domain" description="Aminotransferase class I/classII large" evidence="9">
    <location>
        <begin position="91"/>
        <end position="458"/>
    </location>
</feature>
<dbReference type="OrthoDB" id="6752799at2759"/>
<keyword evidence="4 8" id="KW-0032">Aminotransferase</keyword>
<evidence type="ECO:0000259" key="9">
    <source>
        <dbReference type="Pfam" id="PF00155"/>
    </source>
</evidence>
<keyword evidence="6" id="KW-0663">Pyridoxal phosphate</keyword>
<evidence type="ECO:0000256" key="6">
    <source>
        <dbReference type="ARBA" id="ARBA00022898"/>
    </source>
</evidence>
<dbReference type="GO" id="GO:0004069">
    <property type="term" value="F:L-aspartate:2-oxoglutarate aminotransferase activity"/>
    <property type="evidence" value="ECO:0007669"/>
    <property type="project" value="UniProtKB-EC"/>
</dbReference>
<dbReference type="AlphaFoldDB" id="A0A8S0WV74"/>
<dbReference type="GO" id="GO:0030170">
    <property type="term" value="F:pyridoxal phosphate binding"/>
    <property type="evidence" value="ECO:0007669"/>
    <property type="project" value="InterPro"/>
</dbReference>
<comment type="subunit">
    <text evidence="3 8">Homodimer.</text>
</comment>
<dbReference type="InterPro" id="IPR004838">
    <property type="entry name" value="NHTrfase_class1_PyrdxlP-BS"/>
</dbReference>
<evidence type="ECO:0000256" key="7">
    <source>
        <dbReference type="ARBA" id="ARBA00049185"/>
    </source>
</evidence>
<sequence length="467" mass="51056">MQIRRTPTRPPKAGPRHSTFLSLSPSCIYPRHSRYPSSFWIMLATSLARRSALGVTKNAFRSVSAWAAVPAGPPDPILGVTEAFKADKDPRKINLGVGAYRDKQGKPYILPSVKKAEELVRTSLPDKEYLPITGLADFTKNAALLAYGADSEPLKQGAISVTQSISGTGALRIGGAFLARHYPHSKAIYLPVPTWGNHIPLFQDSGLEVRGYRYYDKDTVGLDFEGLKADLKAAPEQSIVLLHACAHNPTGVDPTPAQWAEISDIVKEKKLLPFFDMAYQGFASGNTAKDAFAVRHFVSQGHQIALAQSFAKNMGLYGERIGAFSLTTASPEEKARVDSQLKIVIRPMYSNPPLHGARIANTILSTPELYAQWEGEVKGMADRIISMREKLYNALTHDLKTPGEWGHIKSQIGMFSFTGLTAPQTKVLAEKAHVYMTSNGRISMAGLNSGNIEYFAESVDKAVRGNL</sequence>
<dbReference type="Proteomes" id="UP000467700">
    <property type="component" value="Unassembled WGS sequence"/>
</dbReference>
<dbReference type="PANTHER" id="PTHR11879">
    <property type="entry name" value="ASPARTATE AMINOTRANSFERASE"/>
    <property type="match status" value="1"/>
</dbReference>
<comment type="caution">
    <text evidence="10">The sequence shown here is derived from an EMBL/GenBank/DDBJ whole genome shotgun (WGS) entry which is preliminary data.</text>
</comment>
<dbReference type="SUPFAM" id="SSF53383">
    <property type="entry name" value="PLP-dependent transferases"/>
    <property type="match status" value="1"/>
</dbReference>
<dbReference type="CDD" id="cd00609">
    <property type="entry name" value="AAT_like"/>
    <property type="match status" value="1"/>
</dbReference>
<accession>A0A8S0WV74</accession>
<reference evidence="10 11" key="1">
    <citation type="submission" date="2020-01" db="EMBL/GenBank/DDBJ databases">
        <authorList>
            <person name="Gupta K D."/>
        </authorList>
    </citation>
    <scope>NUCLEOTIDE SEQUENCE [LARGE SCALE GENOMIC DNA]</scope>
</reference>
<dbReference type="InterPro" id="IPR000796">
    <property type="entry name" value="Asp_trans"/>
</dbReference>
<evidence type="ECO:0000256" key="4">
    <source>
        <dbReference type="ARBA" id="ARBA00022576"/>
    </source>
</evidence>
<dbReference type="GO" id="GO:0006533">
    <property type="term" value="P:L-aspartate catabolic process"/>
    <property type="evidence" value="ECO:0007669"/>
    <property type="project" value="TreeGrafter"/>
</dbReference>
<dbReference type="PANTHER" id="PTHR11879:SF22">
    <property type="entry name" value="ASPARTATE AMINOTRANSFERASE, MITOCHONDRIAL"/>
    <property type="match status" value="1"/>
</dbReference>
<dbReference type="InterPro" id="IPR015422">
    <property type="entry name" value="PyrdxlP-dep_Trfase_small"/>
</dbReference>
<dbReference type="EC" id="2.6.1.1" evidence="8"/>
<comment type="similarity">
    <text evidence="2">Belongs to the class-I pyridoxal-phosphate-dependent aminotransferase family.</text>
</comment>
<comment type="catalytic activity">
    <reaction evidence="7 8">
        <text>L-aspartate + 2-oxoglutarate = oxaloacetate + L-glutamate</text>
        <dbReference type="Rhea" id="RHEA:21824"/>
        <dbReference type="ChEBI" id="CHEBI:16452"/>
        <dbReference type="ChEBI" id="CHEBI:16810"/>
        <dbReference type="ChEBI" id="CHEBI:29985"/>
        <dbReference type="ChEBI" id="CHEBI:29991"/>
        <dbReference type="EC" id="2.6.1.1"/>
    </reaction>
</comment>
<evidence type="ECO:0000313" key="11">
    <source>
        <dbReference type="Proteomes" id="UP000467700"/>
    </source>
</evidence>
<dbReference type="FunFam" id="3.40.640.10:FF:000026">
    <property type="entry name" value="Aspartate aminotransferase"/>
    <property type="match status" value="1"/>
</dbReference>
<dbReference type="Gene3D" id="3.90.1150.10">
    <property type="entry name" value="Aspartate Aminotransferase, domain 1"/>
    <property type="match status" value="1"/>
</dbReference>
<proteinExistence type="inferred from homology"/>
<dbReference type="PRINTS" id="PR00799">
    <property type="entry name" value="TRANSAMINASE"/>
</dbReference>
<dbReference type="GO" id="GO:0005739">
    <property type="term" value="C:mitochondrion"/>
    <property type="evidence" value="ECO:0007669"/>
    <property type="project" value="TreeGrafter"/>
</dbReference>
<dbReference type="Gene3D" id="3.40.640.10">
    <property type="entry name" value="Type I PLP-dependent aspartate aminotransferase-like (Major domain)"/>
    <property type="match status" value="1"/>
</dbReference>
<evidence type="ECO:0000256" key="3">
    <source>
        <dbReference type="ARBA" id="ARBA00011738"/>
    </source>
</evidence>
<evidence type="ECO:0000256" key="2">
    <source>
        <dbReference type="ARBA" id="ARBA00007441"/>
    </source>
</evidence>